<dbReference type="Pfam" id="PF02255">
    <property type="entry name" value="PTS_IIA"/>
    <property type="match status" value="1"/>
</dbReference>
<evidence type="ECO:0000313" key="8">
    <source>
        <dbReference type="EMBL" id="RCS74036.1"/>
    </source>
</evidence>
<keyword evidence="9" id="KW-1185">Reference proteome</keyword>
<dbReference type="GO" id="GO:0016740">
    <property type="term" value="F:transferase activity"/>
    <property type="evidence" value="ECO:0007669"/>
    <property type="project" value="UniProtKB-KW"/>
</dbReference>
<evidence type="ECO:0000256" key="3">
    <source>
        <dbReference type="ARBA" id="ARBA00022679"/>
    </source>
</evidence>
<dbReference type="GeneID" id="303188791"/>
<dbReference type="GO" id="GO:0046872">
    <property type="term" value="F:metal ion binding"/>
    <property type="evidence" value="ECO:0007669"/>
    <property type="project" value="UniProtKB-KW"/>
</dbReference>
<evidence type="ECO:0000256" key="6">
    <source>
        <dbReference type="PIRSR" id="PIRSR000699-2"/>
    </source>
</evidence>
<dbReference type="InterPro" id="IPR003188">
    <property type="entry name" value="PTS_IIA_lac/cel"/>
</dbReference>
<evidence type="ECO:0000256" key="7">
    <source>
        <dbReference type="PROSITE-ProRule" id="PRU00418"/>
    </source>
</evidence>
<comment type="cofactor">
    <cofactor evidence="6">
        <name>Mg(2+)</name>
        <dbReference type="ChEBI" id="CHEBI:18420"/>
    </cofactor>
    <text evidence="6">Binds 1 Mg(2+) ion per trimer.</text>
</comment>
<evidence type="ECO:0000256" key="1">
    <source>
        <dbReference type="ARBA" id="ARBA00022448"/>
    </source>
</evidence>
<feature type="modified residue" description="Phosphohistidine; by HPr" evidence="7">
    <location>
        <position position="75"/>
    </location>
</feature>
<proteinExistence type="predicted"/>
<dbReference type="PIRSF" id="PIRSF000699">
    <property type="entry name" value="PTS_IILac_III"/>
    <property type="match status" value="1"/>
</dbReference>
<name>A0A368LQK2_9VIBR</name>
<evidence type="ECO:0000256" key="5">
    <source>
        <dbReference type="PIRSR" id="PIRSR000699-1"/>
    </source>
</evidence>
<protein>
    <submittedName>
        <fullName evidence="8">PTS N,N'-diacetylchitobiose transporter subunit IIA</fullName>
    </submittedName>
</protein>
<keyword evidence="6" id="KW-0479">Metal-binding</keyword>
<dbReference type="PANTHER" id="PTHR34382:SF7">
    <property type="entry name" value="PTS SYSTEM N,N'-DIACETYLCHITOBIOSE-SPECIFIC EIIA COMPONENT"/>
    <property type="match status" value="1"/>
</dbReference>
<sequence>MDLEEQVMGIIINAGQSKSLAFEALYAAKAGDFDKAEALMKESQTFANQAHLVQTKLIEADEGEGKTKMTLIMVHAQDHLMTSMLAKEMMAELIALHKKVAEK</sequence>
<dbReference type="AlphaFoldDB" id="A0A368LQK2"/>
<keyword evidence="4" id="KW-0598">Phosphotransferase system</keyword>
<dbReference type="PANTHER" id="PTHR34382">
    <property type="entry name" value="PTS SYSTEM N,N'-DIACETYLCHITOBIOSE-SPECIFIC EIIA COMPONENT"/>
    <property type="match status" value="1"/>
</dbReference>
<keyword evidence="3" id="KW-0808">Transferase</keyword>
<dbReference type="EMBL" id="QPGL01000001">
    <property type="protein sequence ID" value="RCS74036.1"/>
    <property type="molecule type" value="Genomic_DNA"/>
</dbReference>
<gene>
    <name evidence="8" type="ORF">CIK83_07660</name>
</gene>
<accession>A0A368LQK2</accession>
<dbReference type="InterPro" id="IPR036542">
    <property type="entry name" value="PTS_IIA_lac/cel_sf"/>
</dbReference>
<dbReference type="GO" id="GO:0009401">
    <property type="term" value="P:phosphoenolpyruvate-dependent sugar phosphotransferase system"/>
    <property type="evidence" value="ECO:0007669"/>
    <property type="project" value="UniProtKB-KW"/>
</dbReference>
<feature type="active site" description="Tele-phosphohistidine intermediate" evidence="5">
    <location>
        <position position="75"/>
    </location>
</feature>
<evidence type="ECO:0000256" key="2">
    <source>
        <dbReference type="ARBA" id="ARBA00022597"/>
    </source>
</evidence>
<dbReference type="NCBIfam" id="NF007768">
    <property type="entry name" value="PRK10454.1"/>
    <property type="match status" value="1"/>
</dbReference>
<dbReference type="PROSITE" id="PS51095">
    <property type="entry name" value="PTS_EIIA_TYPE_3"/>
    <property type="match status" value="1"/>
</dbReference>
<dbReference type="Proteomes" id="UP000252479">
    <property type="component" value="Unassembled WGS sequence"/>
</dbReference>
<keyword evidence="1" id="KW-0813">Transport</keyword>
<dbReference type="OrthoDB" id="350602at2"/>
<organism evidence="8 9">
    <name type="scientific">Vibrio casei</name>
    <dbReference type="NCBI Taxonomy" id="673372"/>
    <lineage>
        <taxon>Bacteria</taxon>
        <taxon>Pseudomonadati</taxon>
        <taxon>Pseudomonadota</taxon>
        <taxon>Gammaproteobacteria</taxon>
        <taxon>Vibrionales</taxon>
        <taxon>Vibrionaceae</taxon>
        <taxon>Vibrio</taxon>
    </lineage>
</organism>
<dbReference type="SUPFAM" id="SSF46973">
    <property type="entry name" value="Enzyme IIa from lactose specific PTS, IIa-lac"/>
    <property type="match status" value="1"/>
</dbReference>
<dbReference type="RefSeq" id="WP_086959956.1">
    <property type="nucleotide sequence ID" value="NZ_AP018680.1"/>
</dbReference>
<keyword evidence="2" id="KW-0762">Sugar transport</keyword>
<dbReference type="Gene3D" id="1.20.58.80">
    <property type="entry name" value="Phosphotransferase system, lactose/cellobiose-type IIA subunit"/>
    <property type="match status" value="1"/>
</dbReference>
<evidence type="ECO:0000313" key="9">
    <source>
        <dbReference type="Proteomes" id="UP000252479"/>
    </source>
</evidence>
<keyword evidence="6" id="KW-0460">Magnesium</keyword>
<dbReference type="CDD" id="cd00215">
    <property type="entry name" value="PTS_IIA_lac"/>
    <property type="match status" value="1"/>
</dbReference>
<comment type="caution">
    <text evidence="8">The sequence shown here is derived from an EMBL/GenBank/DDBJ whole genome shotgun (WGS) entry which is preliminary data.</text>
</comment>
<evidence type="ECO:0000256" key="4">
    <source>
        <dbReference type="ARBA" id="ARBA00022683"/>
    </source>
</evidence>
<reference evidence="8 9" key="1">
    <citation type="journal article" date="2017" name="Elife">
        <title>Extensive horizontal gene transfer in cheese-associated bacteria.</title>
        <authorList>
            <person name="Bonham K.S."/>
            <person name="Wolfe B.E."/>
            <person name="Dutton R.J."/>
        </authorList>
    </citation>
    <scope>NUCLEOTIDE SEQUENCE [LARGE SCALE GENOMIC DNA]</scope>
    <source>
        <strain evidence="8 9">JB196</strain>
    </source>
</reference>
<feature type="binding site" evidence="6">
    <location>
        <position position="78"/>
    </location>
    <ligand>
        <name>Mg(2+)</name>
        <dbReference type="ChEBI" id="CHEBI:18420"/>
        <note>ligand shared between all trimeric partners</note>
    </ligand>
</feature>